<evidence type="ECO:0000256" key="1">
    <source>
        <dbReference type="SAM" id="MobiDB-lite"/>
    </source>
</evidence>
<accession>A0A127PL88</accession>
<proteinExistence type="predicted"/>
<reference evidence="2 3" key="1">
    <citation type="submission" date="2015-11" db="EMBL/GenBank/DDBJ databases">
        <title>Exploring the genomic traits of fungus-feeding bacterial genus Collimonas.</title>
        <authorList>
            <person name="Song C."/>
            <person name="Schmidt R."/>
            <person name="de Jager V."/>
            <person name="Krzyzanowska D."/>
            <person name="Jongedijk E."/>
            <person name="Cankar K."/>
            <person name="Beekwilder J."/>
            <person name="van Veen A."/>
            <person name="de Boer W."/>
            <person name="van Veen J.A."/>
            <person name="Garbeva P."/>
        </authorList>
    </citation>
    <scope>NUCLEOTIDE SEQUENCE [LARGE SCALE GENOMIC DNA]</scope>
    <source>
        <strain evidence="2 3">Ter282</strain>
    </source>
</reference>
<keyword evidence="3" id="KW-1185">Reference proteome</keyword>
<feature type="compositionally biased region" description="Gly residues" evidence="1">
    <location>
        <begin position="1"/>
        <end position="10"/>
    </location>
</feature>
<dbReference type="Proteomes" id="UP000071778">
    <property type="component" value="Chromosome"/>
</dbReference>
<name>A0A127PL88_9BURK</name>
<evidence type="ECO:0000313" key="2">
    <source>
        <dbReference type="EMBL" id="AMP08072.1"/>
    </source>
</evidence>
<feature type="compositionally biased region" description="Low complexity" evidence="1">
    <location>
        <begin position="11"/>
        <end position="29"/>
    </location>
</feature>
<organism evidence="2 3">
    <name type="scientific">Collimonas arenae</name>
    <dbReference type="NCBI Taxonomy" id="279058"/>
    <lineage>
        <taxon>Bacteria</taxon>
        <taxon>Pseudomonadati</taxon>
        <taxon>Pseudomonadota</taxon>
        <taxon>Betaproteobacteria</taxon>
        <taxon>Burkholderiales</taxon>
        <taxon>Oxalobacteraceae</taxon>
        <taxon>Collimonas</taxon>
    </lineage>
</organism>
<protein>
    <submittedName>
        <fullName evidence="2">Uncharacterized protein</fullName>
    </submittedName>
</protein>
<dbReference type="EMBL" id="CP013235">
    <property type="protein sequence ID" value="AMP08072.1"/>
    <property type="molecule type" value="Genomic_DNA"/>
</dbReference>
<dbReference type="AlphaFoldDB" id="A0A127PL88"/>
<evidence type="ECO:0000313" key="3">
    <source>
        <dbReference type="Proteomes" id="UP000071778"/>
    </source>
</evidence>
<sequence length="38" mass="3253">MAPAPAGGGLAPATPSSSAPANNSGSTTAPPASGSTGS</sequence>
<feature type="region of interest" description="Disordered" evidence="1">
    <location>
        <begin position="1"/>
        <end position="38"/>
    </location>
</feature>
<gene>
    <name evidence="2" type="ORF">CAter282_0250</name>
</gene>